<keyword evidence="4 5" id="KW-0975">Bacterial flagellum</keyword>
<evidence type="ECO:0000313" key="6">
    <source>
        <dbReference type="EMBL" id="QKH39912.1"/>
    </source>
</evidence>
<keyword evidence="3 5" id="KW-0732">Signal</keyword>
<dbReference type="PRINTS" id="PR01010">
    <property type="entry name" value="FLGPRINGFLGI"/>
</dbReference>
<evidence type="ECO:0000256" key="5">
    <source>
        <dbReference type="HAMAP-Rule" id="MF_00416"/>
    </source>
</evidence>
<comment type="subcellular location">
    <subcellularLocation>
        <location evidence="2 5">Bacterial flagellum basal body</location>
    </subcellularLocation>
</comment>
<gene>
    <name evidence="5" type="primary">flgI</name>
    <name evidence="6" type="ORF">FOC84_32010</name>
</gene>
<comment type="function">
    <text evidence="1 5">Assembles around the rod to form the L-ring and probably protects the motor/basal body from shearing forces during rotation.</text>
</comment>
<evidence type="ECO:0000256" key="2">
    <source>
        <dbReference type="ARBA" id="ARBA00004117"/>
    </source>
</evidence>
<evidence type="ECO:0000256" key="1">
    <source>
        <dbReference type="ARBA" id="ARBA00002591"/>
    </source>
</evidence>
<evidence type="ECO:0000256" key="3">
    <source>
        <dbReference type="ARBA" id="ARBA00022729"/>
    </source>
</evidence>
<feature type="signal peptide" evidence="5">
    <location>
        <begin position="1"/>
        <end position="23"/>
    </location>
</feature>
<dbReference type="HAMAP" id="MF_00416">
    <property type="entry name" value="FlgI"/>
    <property type="match status" value="1"/>
</dbReference>
<dbReference type="InterPro" id="IPR001782">
    <property type="entry name" value="Flag_FlgI"/>
</dbReference>
<comment type="subunit">
    <text evidence="5">The basal body constitutes a major portion of the flagellar organelle and consists of four rings (L,P,S, and M) mounted on a central rod.</text>
</comment>
<keyword evidence="6" id="KW-0966">Cell projection</keyword>
<organism evidence="6 7">
    <name type="scientific">Achromobacter pestifer</name>
    <dbReference type="NCBI Taxonomy" id="1353889"/>
    <lineage>
        <taxon>Bacteria</taxon>
        <taxon>Pseudomonadati</taxon>
        <taxon>Pseudomonadota</taxon>
        <taxon>Betaproteobacteria</taxon>
        <taxon>Burkholderiales</taxon>
        <taxon>Alcaligenaceae</taxon>
        <taxon>Achromobacter</taxon>
    </lineage>
</organism>
<dbReference type="AlphaFoldDB" id="A0A7D4E2G7"/>
<feature type="chain" id="PRO_5029060028" description="Flagellar P-ring protein" evidence="5">
    <location>
        <begin position="24"/>
        <end position="369"/>
    </location>
</feature>
<keyword evidence="7" id="KW-1185">Reference proteome</keyword>
<name>A0A7D4E2G7_9BURK</name>
<evidence type="ECO:0000256" key="4">
    <source>
        <dbReference type="ARBA" id="ARBA00023143"/>
    </source>
</evidence>
<protein>
    <recommendedName>
        <fullName evidence="5">Flagellar P-ring protein</fullName>
    </recommendedName>
    <alternativeName>
        <fullName evidence="5">Basal body P-ring protein</fullName>
    </alternativeName>
</protein>
<dbReference type="GO" id="GO:0071973">
    <property type="term" value="P:bacterial-type flagellum-dependent cell motility"/>
    <property type="evidence" value="ECO:0007669"/>
    <property type="project" value="InterPro"/>
</dbReference>
<proteinExistence type="inferred from homology"/>
<dbReference type="Pfam" id="PF02119">
    <property type="entry name" value="FlgI"/>
    <property type="match status" value="1"/>
</dbReference>
<dbReference type="PANTHER" id="PTHR30381:SF0">
    <property type="entry name" value="FLAGELLAR P-RING PROTEIN"/>
    <property type="match status" value="1"/>
</dbReference>
<dbReference type="KEGG" id="apes:FOC84_32010"/>
<dbReference type="GO" id="GO:0005198">
    <property type="term" value="F:structural molecule activity"/>
    <property type="evidence" value="ECO:0007669"/>
    <property type="project" value="InterPro"/>
</dbReference>
<accession>A0A7D4E2G7</accession>
<dbReference type="EMBL" id="CP053985">
    <property type="protein sequence ID" value="QKH39912.1"/>
    <property type="molecule type" value="Genomic_DNA"/>
</dbReference>
<dbReference type="Proteomes" id="UP000500970">
    <property type="component" value="Chromosome"/>
</dbReference>
<keyword evidence="6" id="KW-0969">Cilium</keyword>
<evidence type="ECO:0000313" key="7">
    <source>
        <dbReference type="Proteomes" id="UP000500970"/>
    </source>
</evidence>
<dbReference type="PANTHER" id="PTHR30381">
    <property type="entry name" value="FLAGELLAR P-RING PERIPLASMIC PROTEIN FLGI"/>
    <property type="match status" value="1"/>
</dbReference>
<keyword evidence="6" id="KW-0282">Flagellum</keyword>
<reference evidence="6 7" key="1">
    <citation type="submission" date="2020-05" db="EMBL/GenBank/DDBJ databases">
        <title>FDA dAtabase for Regulatory Grade micrObial Sequences (FDA-ARGOS): Supporting development and validation of Infectious Disease Dx tests.</title>
        <authorList>
            <person name="Sproer C."/>
            <person name="Gronow S."/>
            <person name="Severitt S."/>
            <person name="Schroder I."/>
            <person name="Tallon L."/>
            <person name="Sadzewicz L."/>
            <person name="Zhao X."/>
            <person name="Vavikolanu K."/>
            <person name="Mehta A."/>
            <person name="Aluvathingal J."/>
            <person name="Nadendla S."/>
            <person name="Myers T."/>
            <person name="Yan Y."/>
            <person name="Sichtig H."/>
        </authorList>
    </citation>
    <scope>NUCLEOTIDE SEQUENCE [LARGE SCALE GENOMIC DNA]</scope>
    <source>
        <strain evidence="6 7">FDAARGOS_790</strain>
    </source>
</reference>
<dbReference type="GO" id="GO:0030288">
    <property type="term" value="C:outer membrane-bounded periplasmic space"/>
    <property type="evidence" value="ECO:0007669"/>
    <property type="project" value="InterPro"/>
</dbReference>
<dbReference type="GO" id="GO:0009428">
    <property type="term" value="C:bacterial-type flagellum basal body, distal rod, P ring"/>
    <property type="evidence" value="ECO:0007669"/>
    <property type="project" value="InterPro"/>
</dbReference>
<comment type="similarity">
    <text evidence="5">Belongs to the FlgI family.</text>
</comment>
<sequence length="369" mass="38363" precursor="true">MLSLLARVCVSVGLLAGAGAAQAERLKDLASIQGVRGNQLIGYGLVVGLDGSGDQVRQTPFTQQSLTNMLSQLGITVPAGSNMQLKNVAAVMVTTTLPAFARPGQTLDVVVSSMGNAKSLRGGTLLMTPLKGADSQVYAIAQGNILVGGAGASAGGSSVQINQLNGGRISAGAIVERGVPTTFSRDGYIYVELNSTDFSTAQNVAMALNRKFGQGTATALDGRVVQVRTPMDQASQARFLSQLEDLQVTRAPTVAKVIINARTGSVVMNRTVMIEEAAVAHGNLSVIINRQNQVSQPDTPFTEGQTVVVPNTQIEVRQENGSLQRVSTSANLADVVKGLNALGATPQDLLAILQAMKTAGALRAELEII</sequence>
<dbReference type="NCBIfam" id="NF003676">
    <property type="entry name" value="PRK05303.1"/>
    <property type="match status" value="1"/>
</dbReference>